<evidence type="ECO:0000313" key="4">
    <source>
        <dbReference type="Proteomes" id="UP001609176"/>
    </source>
</evidence>
<dbReference type="RefSeq" id="WP_395125196.1">
    <property type="nucleotide sequence ID" value="NZ_JBIMSN010000020.1"/>
</dbReference>
<dbReference type="EMBL" id="JBIMSP010000028">
    <property type="protein sequence ID" value="MFH5243651.1"/>
    <property type="molecule type" value="Genomic_DNA"/>
</dbReference>
<gene>
    <name evidence="3" type="ORF">ACHIPV_17465</name>
    <name evidence="2" type="ORF">ACHIRB_04585</name>
</gene>
<dbReference type="InterPro" id="IPR010982">
    <property type="entry name" value="Lambda_DNA-bd_dom_sf"/>
</dbReference>
<evidence type="ECO:0000259" key="1">
    <source>
        <dbReference type="PROSITE" id="PS50943"/>
    </source>
</evidence>
<dbReference type="CDD" id="cd00093">
    <property type="entry name" value="HTH_XRE"/>
    <property type="match status" value="1"/>
</dbReference>
<accession>A0ABW7KTD9</accession>
<name>A0ABW7KTD9_9NOCA</name>
<organism evidence="3 4">
    <name type="scientific">Antrihabitans spumae</name>
    <dbReference type="NCBI Taxonomy" id="3373370"/>
    <lineage>
        <taxon>Bacteria</taxon>
        <taxon>Bacillati</taxon>
        <taxon>Actinomycetota</taxon>
        <taxon>Actinomycetes</taxon>
        <taxon>Mycobacteriales</taxon>
        <taxon>Nocardiaceae</taxon>
        <taxon>Antrihabitans</taxon>
    </lineage>
</organism>
<proteinExistence type="predicted"/>
<feature type="domain" description="HTH cro/C1-type" evidence="1">
    <location>
        <begin position="20"/>
        <end position="74"/>
    </location>
</feature>
<evidence type="ECO:0000313" key="5">
    <source>
        <dbReference type="Proteomes" id="UP001609219"/>
    </source>
</evidence>
<dbReference type="SUPFAM" id="SSF47413">
    <property type="entry name" value="lambda repressor-like DNA-binding domains"/>
    <property type="match status" value="1"/>
</dbReference>
<dbReference type="Proteomes" id="UP001609219">
    <property type="component" value="Unassembled WGS sequence"/>
</dbReference>
<evidence type="ECO:0000313" key="2">
    <source>
        <dbReference type="EMBL" id="MFH5227866.1"/>
    </source>
</evidence>
<dbReference type="SMART" id="SM00530">
    <property type="entry name" value="HTH_XRE"/>
    <property type="match status" value="1"/>
</dbReference>
<comment type="caution">
    <text evidence="3">The sequence shown here is derived from an EMBL/GenBank/DDBJ whole genome shotgun (WGS) entry which is preliminary data.</text>
</comment>
<dbReference type="Gene3D" id="1.10.260.40">
    <property type="entry name" value="lambda repressor-like DNA-binding domains"/>
    <property type="match status" value="1"/>
</dbReference>
<dbReference type="Proteomes" id="UP001609176">
    <property type="component" value="Unassembled WGS sequence"/>
</dbReference>
<keyword evidence="5" id="KW-1185">Reference proteome</keyword>
<dbReference type="PROSITE" id="PS50943">
    <property type="entry name" value="HTH_CROC1"/>
    <property type="match status" value="1"/>
</dbReference>
<reference evidence="4 5" key="1">
    <citation type="submission" date="2024-10" db="EMBL/GenBank/DDBJ databases">
        <authorList>
            <person name="Riesco R."/>
        </authorList>
    </citation>
    <scope>NUCLEOTIDE SEQUENCE [LARGE SCALE GENOMIC DNA]</scope>
    <source>
        <strain evidence="3 4">NCIMB 15448</strain>
        <strain evidence="2 5">NCIMB 15450</strain>
    </source>
</reference>
<dbReference type="EMBL" id="JBIMSN010000020">
    <property type="protein sequence ID" value="MFH5227866.1"/>
    <property type="molecule type" value="Genomic_DNA"/>
</dbReference>
<dbReference type="InterPro" id="IPR001387">
    <property type="entry name" value="Cro/C1-type_HTH"/>
</dbReference>
<protein>
    <submittedName>
        <fullName evidence="3">Helix-turn-helix transcriptional regulator</fullName>
    </submittedName>
</protein>
<evidence type="ECO:0000313" key="3">
    <source>
        <dbReference type="EMBL" id="MFH5243651.1"/>
    </source>
</evidence>
<dbReference type="Pfam" id="PF01381">
    <property type="entry name" value="HTH_3"/>
    <property type="match status" value="1"/>
</dbReference>
<sequence>MSLSDPRRASPEPRPVRNRIAALRHRKGVSRRQLADALSVHYQTIGYLERELASPSLFHALQIAKYFDVPIADVFYMSEPADTGAAQLAE</sequence>